<dbReference type="SMART" id="SM01387">
    <property type="entry name" value="Ribosomal_S15"/>
    <property type="match status" value="1"/>
</dbReference>
<dbReference type="Proteomes" id="UP000026961">
    <property type="component" value="Chromosome 1"/>
</dbReference>
<dbReference type="InterPro" id="IPR000589">
    <property type="entry name" value="Ribosomal_uS15"/>
</dbReference>
<dbReference type="Gene3D" id="1.10.287.10">
    <property type="entry name" value="S15/NS1, RNA-binding"/>
    <property type="match status" value="1"/>
</dbReference>
<keyword evidence="9" id="KW-1185">Reference proteome</keyword>
<feature type="domain" description="Small ribosomal subunit protein uS15 N-terminal" evidence="7">
    <location>
        <begin position="47"/>
        <end position="103"/>
    </location>
</feature>
<dbReference type="EnsemblPlants" id="OGLUM01G15460.1">
    <property type="protein sequence ID" value="OGLUM01G15460.1"/>
    <property type="gene ID" value="OGLUM01G15460"/>
</dbReference>
<dbReference type="Pfam" id="PF08069">
    <property type="entry name" value="Ribosomal_S13_N"/>
    <property type="match status" value="1"/>
</dbReference>
<dbReference type="STRING" id="40148.A0A0D9Y7Q5"/>
<evidence type="ECO:0000256" key="5">
    <source>
        <dbReference type="SAM" id="MobiDB-lite"/>
    </source>
</evidence>
<dbReference type="CDD" id="cd00353">
    <property type="entry name" value="Ribosomal_S15p_S13e"/>
    <property type="match status" value="1"/>
</dbReference>
<dbReference type="InterPro" id="IPR012606">
    <property type="entry name" value="Ribosomal_uS15_N"/>
</dbReference>
<dbReference type="GO" id="GO:0006412">
    <property type="term" value="P:translation"/>
    <property type="evidence" value="ECO:0007669"/>
    <property type="project" value="InterPro"/>
</dbReference>
<keyword evidence="3 4" id="KW-0687">Ribonucleoprotein</keyword>
<evidence type="ECO:0000259" key="7">
    <source>
        <dbReference type="SMART" id="SM01386"/>
    </source>
</evidence>
<comment type="similarity">
    <text evidence="1 4">Belongs to the universal ribosomal protein uS15 family.</text>
</comment>
<dbReference type="HOGENOM" id="CLU_090139_1_1_1"/>
<dbReference type="eggNOG" id="KOG0400">
    <property type="taxonomic scope" value="Eukaryota"/>
</dbReference>
<keyword evidence="6" id="KW-0812">Transmembrane</keyword>
<dbReference type="GO" id="GO:0005730">
    <property type="term" value="C:nucleolus"/>
    <property type="evidence" value="ECO:0007669"/>
    <property type="project" value="TreeGrafter"/>
</dbReference>
<dbReference type="PROSITE" id="PS00362">
    <property type="entry name" value="RIBOSOMAL_S15"/>
    <property type="match status" value="1"/>
</dbReference>
<dbReference type="InterPro" id="IPR023029">
    <property type="entry name" value="Ribosomal_uS15_arc_euk"/>
</dbReference>
<evidence type="ECO:0000256" key="2">
    <source>
        <dbReference type="ARBA" id="ARBA00022980"/>
    </source>
</evidence>
<feature type="region of interest" description="Disordered" evidence="5">
    <location>
        <begin position="1"/>
        <end position="58"/>
    </location>
</feature>
<dbReference type="FunFam" id="4.10.860.130:FF:000001">
    <property type="entry name" value="40S ribosomal protein S13"/>
    <property type="match status" value="1"/>
</dbReference>
<dbReference type="Pfam" id="PF00312">
    <property type="entry name" value="Ribosomal_S15"/>
    <property type="match status" value="1"/>
</dbReference>
<organism evidence="8">
    <name type="scientific">Oryza glumipatula</name>
    <dbReference type="NCBI Taxonomy" id="40148"/>
    <lineage>
        <taxon>Eukaryota</taxon>
        <taxon>Viridiplantae</taxon>
        <taxon>Streptophyta</taxon>
        <taxon>Embryophyta</taxon>
        <taxon>Tracheophyta</taxon>
        <taxon>Spermatophyta</taxon>
        <taxon>Magnoliopsida</taxon>
        <taxon>Liliopsida</taxon>
        <taxon>Poales</taxon>
        <taxon>Poaceae</taxon>
        <taxon>BOP clade</taxon>
        <taxon>Oryzoideae</taxon>
        <taxon>Oryzeae</taxon>
        <taxon>Oryzinae</taxon>
        <taxon>Oryza</taxon>
    </lineage>
</organism>
<reference evidence="8" key="1">
    <citation type="submission" date="2013-08" db="EMBL/GenBank/DDBJ databases">
        <title>Oryza genome evolution.</title>
        <authorList>
            <person name="Wing R.A."/>
            <person name="Panaud O."/>
            <person name="Oliveira A.C."/>
        </authorList>
    </citation>
    <scope>NUCLEOTIDE SEQUENCE</scope>
</reference>
<keyword evidence="6" id="KW-0472">Membrane</keyword>
<dbReference type="SMART" id="SM01386">
    <property type="entry name" value="Ribosomal_S13_N"/>
    <property type="match status" value="1"/>
</dbReference>
<evidence type="ECO:0000256" key="3">
    <source>
        <dbReference type="ARBA" id="ARBA00023274"/>
    </source>
</evidence>
<accession>A0A0D9Y7Q5</accession>
<dbReference type="GO" id="GO:0003735">
    <property type="term" value="F:structural constituent of ribosome"/>
    <property type="evidence" value="ECO:0007669"/>
    <property type="project" value="InterPro"/>
</dbReference>
<dbReference type="InterPro" id="IPR009068">
    <property type="entry name" value="uS15_NS1_RNA-bd_sf"/>
</dbReference>
<dbReference type="FunFam" id="1.10.287.10:FF:000003">
    <property type="entry name" value="40S ribosomal protein S13"/>
    <property type="match status" value="1"/>
</dbReference>
<evidence type="ECO:0000313" key="8">
    <source>
        <dbReference type="EnsemblPlants" id="OGLUM01G15460.1"/>
    </source>
</evidence>
<sequence length="204" mass="22912">MEHGTAAASTPPPSPAASWPVWRQRHRASSRRLPDSNSGRPPAAATAKSPWKGISSSALPCKRIPPSLLKNAASDVEEMIMKAAKMGQMSSQIGVVLRHQHGIPLVKSIASSKILHILKAHGLAPKIPEDLYFLIKKAVAIRKHLERNRKDKDSSFRLILVESRIHRLARYYKRTKKLPPTLRSWIIFLEFSTVFSCSLYFYKV</sequence>
<name>A0A0D9Y7Q5_9ORYZ</name>
<dbReference type="GO" id="GO:0070181">
    <property type="term" value="F:small ribosomal subunit rRNA binding"/>
    <property type="evidence" value="ECO:0007669"/>
    <property type="project" value="TreeGrafter"/>
</dbReference>
<reference evidence="8" key="2">
    <citation type="submission" date="2015-04" db="UniProtKB">
        <authorList>
            <consortium name="EnsemblPlants"/>
        </authorList>
    </citation>
    <scope>IDENTIFICATION</scope>
</reference>
<proteinExistence type="inferred from homology"/>
<evidence type="ECO:0000313" key="9">
    <source>
        <dbReference type="Proteomes" id="UP000026961"/>
    </source>
</evidence>
<reference evidence="8" key="3">
    <citation type="submission" date="2018-05" db="EMBL/GenBank/DDBJ databases">
        <title>OgluRS3 (Oryza glumaepatula Reference Sequence Version 3).</title>
        <authorList>
            <person name="Zhang J."/>
            <person name="Kudrna D."/>
            <person name="Lee S."/>
            <person name="Talag J."/>
            <person name="Welchert J."/>
            <person name="Wing R.A."/>
        </authorList>
    </citation>
    <scope>NUCLEOTIDE SEQUENCE [LARGE SCALE GENOMIC DNA]</scope>
</reference>
<dbReference type="AlphaFoldDB" id="A0A0D9Y7Q5"/>
<dbReference type="PANTHER" id="PTHR11885">
    <property type="entry name" value="RIBOSOMAL PROTEIN S15P/S13E"/>
    <property type="match status" value="1"/>
</dbReference>
<evidence type="ECO:0000256" key="6">
    <source>
        <dbReference type="SAM" id="Phobius"/>
    </source>
</evidence>
<keyword evidence="2 4" id="KW-0689">Ribosomal protein</keyword>
<dbReference type="SUPFAM" id="SSF47060">
    <property type="entry name" value="S15/NS1 RNA-binding domain"/>
    <property type="match status" value="1"/>
</dbReference>
<keyword evidence="6" id="KW-1133">Transmembrane helix</keyword>
<dbReference type="Gramene" id="OGLUM01G15460.1">
    <property type="protein sequence ID" value="OGLUM01G15460.1"/>
    <property type="gene ID" value="OGLUM01G15460"/>
</dbReference>
<evidence type="ECO:0000256" key="4">
    <source>
        <dbReference type="RuleBase" id="RU003919"/>
    </source>
</evidence>
<dbReference type="Gene3D" id="4.10.860.130">
    <property type="match status" value="1"/>
</dbReference>
<dbReference type="GO" id="GO:0022627">
    <property type="term" value="C:cytosolic small ribosomal subunit"/>
    <property type="evidence" value="ECO:0007669"/>
    <property type="project" value="TreeGrafter"/>
</dbReference>
<protein>
    <recommendedName>
        <fullName evidence="7">Small ribosomal subunit protein uS15 N-terminal domain-containing protein</fullName>
    </recommendedName>
</protein>
<evidence type="ECO:0000256" key="1">
    <source>
        <dbReference type="ARBA" id="ARBA00008434"/>
    </source>
</evidence>
<feature type="transmembrane region" description="Helical" evidence="6">
    <location>
        <begin position="182"/>
        <end position="202"/>
    </location>
</feature>
<dbReference type="PANTHER" id="PTHR11885:SF6">
    <property type="entry name" value="SMALL RIBOSOMAL SUBUNIT PROTEIN US15"/>
    <property type="match status" value="1"/>
</dbReference>